<dbReference type="PANTHER" id="PTHR35371:SF1">
    <property type="entry name" value="BLR7753 PROTEIN"/>
    <property type="match status" value="1"/>
</dbReference>
<evidence type="ECO:0000256" key="2">
    <source>
        <dbReference type="ARBA" id="ARBA00022692"/>
    </source>
</evidence>
<feature type="transmembrane region" description="Helical" evidence="5">
    <location>
        <begin position="84"/>
        <end position="103"/>
    </location>
</feature>
<gene>
    <name evidence="6" type="ORF">CMC5_015830</name>
</gene>
<comment type="subcellular location">
    <subcellularLocation>
        <location evidence="1">Membrane</location>
    </subcellularLocation>
</comment>
<dbReference type="Proteomes" id="UP000067626">
    <property type="component" value="Chromosome"/>
</dbReference>
<evidence type="ECO:0000256" key="4">
    <source>
        <dbReference type="ARBA" id="ARBA00023136"/>
    </source>
</evidence>
<name>A0A0K1E9S7_CHOCO</name>
<dbReference type="KEGG" id="ccro:CMC5_015830"/>
<dbReference type="InterPro" id="IPR001129">
    <property type="entry name" value="Membr-assoc_MAPEG"/>
</dbReference>
<dbReference type="Pfam" id="PF01124">
    <property type="entry name" value="MAPEG"/>
    <property type="match status" value="1"/>
</dbReference>
<dbReference type="EMBL" id="CP012159">
    <property type="protein sequence ID" value="AKT37442.1"/>
    <property type="molecule type" value="Genomic_DNA"/>
</dbReference>
<dbReference type="OrthoDB" id="513661at2"/>
<evidence type="ECO:0000256" key="1">
    <source>
        <dbReference type="ARBA" id="ARBA00004370"/>
    </source>
</evidence>
<feature type="transmembrane region" description="Helical" evidence="5">
    <location>
        <begin position="110"/>
        <end position="130"/>
    </location>
</feature>
<keyword evidence="2 5" id="KW-0812">Transmembrane</keyword>
<evidence type="ECO:0000313" key="7">
    <source>
        <dbReference type="Proteomes" id="UP000067626"/>
    </source>
</evidence>
<dbReference type="AlphaFoldDB" id="A0A0K1E9S7"/>
<evidence type="ECO:0000313" key="6">
    <source>
        <dbReference type="EMBL" id="AKT37442.1"/>
    </source>
</evidence>
<dbReference type="PANTHER" id="PTHR35371">
    <property type="entry name" value="INNER MEMBRANE PROTEIN"/>
    <property type="match status" value="1"/>
</dbReference>
<reference evidence="6 7" key="1">
    <citation type="submission" date="2015-07" db="EMBL/GenBank/DDBJ databases">
        <title>Genome analysis of myxobacterium Chondromyces crocatus Cm c5 reveals a high potential for natural compound synthesis and the genetic basis for the loss of fruiting body formation.</title>
        <authorList>
            <person name="Zaburannyi N."/>
            <person name="Bunk B."/>
            <person name="Maier J."/>
            <person name="Overmann J."/>
            <person name="Mueller R."/>
        </authorList>
    </citation>
    <scope>NUCLEOTIDE SEQUENCE [LARGE SCALE GENOMIC DNA]</scope>
    <source>
        <strain evidence="6 7">Cm c5</strain>
    </source>
</reference>
<accession>A0A0K1E9S7</accession>
<evidence type="ECO:0000256" key="3">
    <source>
        <dbReference type="ARBA" id="ARBA00022989"/>
    </source>
</evidence>
<organism evidence="6 7">
    <name type="scientific">Chondromyces crocatus</name>
    <dbReference type="NCBI Taxonomy" id="52"/>
    <lineage>
        <taxon>Bacteria</taxon>
        <taxon>Pseudomonadati</taxon>
        <taxon>Myxococcota</taxon>
        <taxon>Polyangia</taxon>
        <taxon>Polyangiales</taxon>
        <taxon>Polyangiaceae</taxon>
        <taxon>Chondromyces</taxon>
    </lineage>
</organism>
<sequence>MTIPLWCLLAAVILPYVWQVPVVAARRRQFEKLDNNNPRQQVAQLQGVGARAYAAQQNAFEALAVFVPAVLVAHVTHADPSQSAALALVWVVCRVLHGVLYLADVAAVRSLAFGFAFLAAIGQFVIAAMASGATP</sequence>
<keyword evidence="3 5" id="KW-1133">Transmembrane helix</keyword>
<protein>
    <submittedName>
        <fullName evidence="6">Membrane protein</fullName>
    </submittedName>
</protein>
<dbReference type="GO" id="GO:0016020">
    <property type="term" value="C:membrane"/>
    <property type="evidence" value="ECO:0007669"/>
    <property type="project" value="UniProtKB-SubCell"/>
</dbReference>
<proteinExistence type="predicted"/>
<dbReference type="SUPFAM" id="SSF161084">
    <property type="entry name" value="MAPEG domain-like"/>
    <property type="match status" value="1"/>
</dbReference>
<dbReference type="STRING" id="52.CMC5_015830"/>
<dbReference type="Gene3D" id="1.20.120.550">
    <property type="entry name" value="Membrane associated eicosanoid/glutathione metabolism-like domain"/>
    <property type="match status" value="1"/>
</dbReference>
<keyword evidence="7" id="KW-1185">Reference proteome</keyword>
<dbReference type="RefSeq" id="WP_050429812.1">
    <property type="nucleotide sequence ID" value="NZ_CP012159.1"/>
</dbReference>
<keyword evidence="4 5" id="KW-0472">Membrane</keyword>
<dbReference type="InterPro" id="IPR023352">
    <property type="entry name" value="MAPEG-like_dom_sf"/>
</dbReference>
<evidence type="ECO:0000256" key="5">
    <source>
        <dbReference type="SAM" id="Phobius"/>
    </source>
</evidence>